<dbReference type="GeneID" id="100160866"/>
<comment type="similarity">
    <text evidence="1">Belongs to the activator 1 large subunit family.</text>
</comment>
<evidence type="ECO:0000256" key="5">
    <source>
        <dbReference type="SAM" id="MobiDB-lite"/>
    </source>
</evidence>
<keyword evidence="4" id="KW-0067">ATP-binding</keyword>
<evidence type="ECO:0000256" key="3">
    <source>
        <dbReference type="ARBA" id="ARBA00022741"/>
    </source>
</evidence>
<feature type="compositionally biased region" description="Low complexity" evidence="5">
    <location>
        <begin position="169"/>
        <end position="181"/>
    </location>
</feature>
<feature type="region of interest" description="Disordered" evidence="5">
    <location>
        <begin position="810"/>
        <end position="837"/>
    </location>
</feature>
<feature type="domain" description="AAA+ ATPase" evidence="6">
    <location>
        <begin position="347"/>
        <end position="479"/>
    </location>
</feature>
<reference evidence="8" key="1">
    <citation type="submission" date="2010-06" db="EMBL/GenBank/DDBJ databases">
        <authorList>
            <person name="Jiang H."/>
            <person name="Abraham K."/>
            <person name="Ali S."/>
            <person name="Alsbrooks S.L."/>
            <person name="Anim B.N."/>
            <person name="Anosike U.S."/>
            <person name="Attaway T."/>
            <person name="Bandaranaike D.P."/>
            <person name="Battles P.K."/>
            <person name="Bell S.N."/>
            <person name="Bell A.V."/>
            <person name="Beltran B."/>
            <person name="Bickham C."/>
            <person name="Bustamante Y."/>
            <person name="Caleb T."/>
            <person name="Canada A."/>
            <person name="Cardenas V."/>
            <person name="Carter K."/>
            <person name="Chacko J."/>
            <person name="Chandrabose M.N."/>
            <person name="Chavez D."/>
            <person name="Chavez A."/>
            <person name="Chen L."/>
            <person name="Chu H.-S."/>
            <person name="Claassen K.J."/>
            <person name="Cockrell R."/>
            <person name="Collins M."/>
            <person name="Cooper J.A."/>
            <person name="Cree A."/>
            <person name="Curry S.M."/>
            <person name="Da Y."/>
            <person name="Dao M.D."/>
            <person name="Das B."/>
            <person name="Davila M.-L."/>
            <person name="Davy-Carroll L."/>
            <person name="Denson S."/>
            <person name="Dinh H."/>
            <person name="Ebong V.E."/>
            <person name="Edwards J.R."/>
            <person name="Egan A."/>
            <person name="El-Daye J."/>
            <person name="Escobedo L."/>
            <person name="Fernandez S."/>
            <person name="Fernando P.R."/>
            <person name="Flagg N."/>
            <person name="Forbes L.D."/>
            <person name="Fowler R.G."/>
            <person name="Fu Q."/>
            <person name="Gabisi R.A."/>
            <person name="Ganer J."/>
            <person name="Garbino Pronczuk A."/>
            <person name="Garcia R.M."/>
            <person name="Garner T."/>
            <person name="Garrett T.E."/>
            <person name="Gonzalez D.A."/>
            <person name="Hamid H."/>
            <person name="Hawkins E.S."/>
            <person name="Hirani K."/>
            <person name="Hogues M.E."/>
            <person name="Hollins B."/>
            <person name="Hsiao C.-H."/>
            <person name="Jabil R."/>
            <person name="James M.L."/>
            <person name="Jhangiani S.N."/>
            <person name="Johnson B."/>
            <person name="Johnson Q."/>
            <person name="Joshi V."/>
            <person name="Kalu J.B."/>
            <person name="Kam C."/>
            <person name="Kashfia A."/>
            <person name="Keebler J."/>
            <person name="Kisamo H."/>
            <person name="Kovar C.L."/>
            <person name="Lago L.A."/>
            <person name="Lai C.-Y."/>
            <person name="Laidlaw J."/>
            <person name="Lara F."/>
            <person name="Le T.-K."/>
            <person name="Lee S.L."/>
            <person name="Legall F.H."/>
            <person name="Lemon S.J."/>
            <person name="Lewis L.R."/>
            <person name="Li B."/>
            <person name="Liu Y."/>
            <person name="Liu Y.-S."/>
            <person name="Lopez J."/>
            <person name="Lozado R.J."/>
            <person name="Lu J."/>
            <person name="Madu R.C."/>
            <person name="Maheshwari M."/>
            <person name="Maheshwari R."/>
            <person name="Malloy K."/>
            <person name="Martinez E."/>
            <person name="Mathew T."/>
            <person name="Mercado I.C."/>
            <person name="Mercado C."/>
            <person name="Meyer B."/>
            <person name="Montgomery K."/>
            <person name="Morgan M.B."/>
            <person name="Munidasa M."/>
            <person name="Nazareth L.V."/>
            <person name="Nelson J."/>
            <person name="Ng B.M."/>
            <person name="Nguyen N.B."/>
            <person name="Nguyen P.Q."/>
            <person name="Nguyen T."/>
            <person name="Obregon M."/>
            <person name="Okwuonu G.O."/>
            <person name="Onwere C.G."/>
            <person name="Orozco G."/>
            <person name="Parra A."/>
            <person name="Patel S."/>
            <person name="Patil S."/>
            <person name="Perez A."/>
            <person name="Perez Y."/>
            <person name="Pham C."/>
            <person name="Primus E.L."/>
            <person name="Pu L.-L."/>
            <person name="Puazo M."/>
            <person name="Qin X."/>
            <person name="Quiroz J.B."/>
            <person name="Reese J."/>
            <person name="Richards S."/>
            <person name="Rives C.M."/>
            <person name="Robberts R."/>
            <person name="Ruiz S.J."/>
            <person name="Ruiz M.J."/>
            <person name="Santibanez J."/>
            <person name="Schneider B.W."/>
            <person name="Sisson I."/>
            <person name="Smith M."/>
            <person name="Sodergren E."/>
            <person name="Song X.-Z."/>
            <person name="Song B.B."/>
            <person name="Summersgill H."/>
            <person name="Thelus R."/>
            <person name="Thornton R.D."/>
            <person name="Trejos Z.Y."/>
            <person name="Usmani K."/>
            <person name="Vattathil S."/>
            <person name="Villasana D."/>
            <person name="Walker D.L."/>
            <person name="Wang S."/>
            <person name="Wang K."/>
            <person name="White C.S."/>
            <person name="Williams A.C."/>
            <person name="Williamson J."/>
            <person name="Wilson K."/>
            <person name="Woghiren I.O."/>
            <person name="Woodworth J.R."/>
            <person name="Worley K.C."/>
            <person name="Wright R.A."/>
            <person name="Wu W."/>
            <person name="Young L."/>
            <person name="Zhang L."/>
            <person name="Zhang J."/>
            <person name="Zhu Y."/>
            <person name="Muzny D.M."/>
            <person name="Weinstock G."/>
            <person name="Gibbs R.A."/>
        </authorList>
    </citation>
    <scope>NUCLEOTIDE SEQUENCE [LARGE SCALE GENOMIC DNA]</scope>
    <source>
        <strain evidence="8">LSR1</strain>
    </source>
</reference>
<dbReference type="InterPro" id="IPR027417">
    <property type="entry name" value="P-loop_NTPase"/>
</dbReference>
<dbReference type="SMART" id="SM00382">
    <property type="entry name" value="AAA"/>
    <property type="match status" value="1"/>
</dbReference>
<dbReference type="GO" id="GO:0003677">
    <property type="term" value="F:DNA binding"/>
    <property type="evidence" value="ECO:0007669"/>
    <property type="project" value="InterPro"/>
</dbReference>
<keyword evidence="3" id="KW-0547">Nucleotide-binding</keyword>
<feature type="compositionally biased region" description="Polar residues" evidence="5">
    <location>
        <begin position="254"/>
        <end position="277"/>
    </location>
</feature>
<feature type="compositionally biased region" description="Basic and acidic residues" evidence="5">
    <location>
        <begin position="55"/>
        <end position="64"/>
    </location>
</feature>
<keyword evidence="8" id="KW-1185">Reference proteome</keyword>
<dbReference type="Gene3D" id="3.40.50.300">
    <property type="entry name" value="P-loop containing nucleotide triphosphate hydrolases"/>
    <property type="match status" value="1"/>
</dbReference>
<evidence type="ECO:0000259" key="6">
    <source>
        <dbReference type="SMART" id="SM00382"/>
    </source>
</evidence>
<dbReference type="EnsemblMetazoa" id="XM_029491449.1">
    <property type="protein sequence ID" value="XP_029347309.1"/>
    <property type="gene ID" value="LOC100160866"/>
</dbReference>
<evidence type="ECO:0000313" key="7">
    <source>
        <dbReference type="EnsemblMetazoa" id="XP_029347309.1"/>
    </source>
</evidence>
<dbReference type="GO" id="GO:0005663">
    <property type="term" value="C:DNA replication factor C complex"/>
    <property type="evidence" value="ECO:0007669"/>
    <property type="project" value="InterPro"/>
</dbReference>
<dbReference type="FunFam" id="3.40.50.300:FF:000395">
    <property type="entry name" value="Replication factor C subunit 1"/>
    <property type="match status" value="1"/>
</dbReference>
<dbReference type="SUPFAM" id="SSF48019">
    <property type="entry name" value="post-AAA+ oligomerization domain-like"/>
    <property type="match status" value="1"/>
</dbReference>
<dbReference type="AlphaFoldDB" id="A0A8R2JV45"/>
<dbReference type="InterPro" id="IPR003959">
    <property type="entry name" value="ATPase_AAA_core"/>
</dbReference>
<dbReference type="Pfam" id="PF00004">
    <property type="entry name" value="AAA"/>
    <property type="match status" value="1"/>
</dbReference>
<dbReference type="CTD" id="100035172"/>
<reference evidence="7" key="2">
    <citation type="submission" date="2022-06" db="UniProtKB">
        <authorList>
            <consortium name="EnsemblMetazoa"/>
        </authorList>
    </citation>
    <scope>IDENTIFICATION</scope>
</reference>
<dbReference type="FunFam" id="1.20.272.10:FF:000005">
    <property type="entry name" value="Replication factor C subunit 1"/>
    <property type="match status" value="1"/>
</dbReference>
<dbReference type="Gene3D" id="1.10.8.60">
    <property type="match status" value="1"/>
</dbReference>
<feature type="compositionally biased region" description="Polar residues" evidence="5">
    <location>
        <begin position="133"/>
        <end position="157"/>
    </location>
</feature>
<feature type="compositionally biased region" description="Polar residues" evidence="5">
    <location>
        <begin position="182"/>
        <end position="199"/>
    </location>
</feature>
<feature type="region of interest" description="Disordered" evidence="5">
    <location>
        <begin position="119"/>
        <end position="206"/>
    </location>
</feature>
<dbReference type="SUPFAM" id="SSF52540">
    <property type="entry name" value="P-loop containing nucleoside triphosphate hydrolases"/>
    <property type="match status" value="1"/>
</dbReference>
<dbReference type="OrthoDB" id="446168at2759"/>
<dbReference type="GO" id="GO:0003689">
    <property type="term" value="F:DNA clamp loader activity"/>
    <property type="evidence" value="ECO:0007669"/>
    <property type="project" value="UniProtKB-UniRule"/>
</dbReference>
<dbReference type="CDD" id="cd18140">
    <property type="entry name" value="HLD_clamp_RFC"/>
    <property type="match status" value="1"/>
</dbReference>
<accession>A0A8R2JV45</accession>
<sequence length="837" mass="93052">MPKDIRSYFVKTDGSTKKKDLNNTISPHQKGKSSKKRHVLSSDDEDDVVPSTPVDKPKQKLAEKRKLINPADVFGSEPVKQSTINVIKQKKKTQVDLLEQDFDFEWGELDNIEKQLNDSISNDIPISPKKSPAKSNQITPKNSPAKNDTFRTPSVSPANKRHILATPKSSSNSISTPNSSPRKTVQSTLIPQIIKSPSASPGKLGLDNKSIKINIESPKKKLNFDNENIISKSGSKRKMSPTKTPENKKIKISSVDSPDTQESGYTTDSSPLQSVKSNIPTGNIESKLWVEKYKPLTLKQIIGQTGEKSNVNKLANWLKSWYSNHGVGVNKKLTRPSPWAKDDNGAFFKAALLSGSPGVGKTTTAHLVCKELGFDIVEFNASDTRSKKQLQNNVSELLSSTSLSPFLGGKSVTKKHALLMDEVDGMAGNEDRGGVQELIILIKNAKCPVICMCNDRNHPKIRTLSNYCFDLRFHKPKLEQIKAAMMSICYKEKLKISPETLSSIIASTDNDIRLTLNHLSVVAAGKDNLNINKKYIKMGPWDVVRKVFSAEEHKSMNITDKCDLFFYDYNISPLFVQENYLAAVPHDVEGSKWKTFERYSLAADSIRIGDIVSAKIRSTNNWSLLPAQAIFSSYCPGEFLRGHVSKQINFPAWLGKFSKGNKMNRLLQELQIHTRIRLSASKEAINLDYLTTLRNKILKPLIDEGSDGVHKSLDFMNHYHLVKDDVESLNELSSWPGHKDLMSDIPAKVKSAFTRAYNKSAPTFNVTKKNKKAVDDVEGLVDEHEVDDNVSDEDEEDIANDALISIVKKKASKKAASPAPDKKIKNSGGSGRGKKKK</sequence>
<keyword evidence="2" id="KW-0235">DNA replication</keyword>
<evidence type="ECO:0000256" key="2">
    <source>
        <dbReference type="ARBA" id="ARBA00022705"/>
    </source>
</evidence>
<proteinExistence type="inferred from homology"/>
<dbReference type="PANTHER" id="PTHR23389:SF6">
    <property type="entry name" value="REPLICATION FACTOR C SUBUNIT 1"/>
    <property type="match status" value="1"/>
</dbReference>
<dbReference type="Pfam" id="PF25361">
    <property type="entry name" value="AAA_lid_RFC1"/>
    <property type="match status" value="1"/>
</dbReference>
<dbReference type="GO" id="GO:0016887">
    <property type="term" value="F:ATP hydrolysis activity"/>
    <property type="evidence" value="ECO:0007669"/>
    <property type="project" value="InterPro"/>
</dbReference>
<protein>
    <recommendedName>
        <fullName evidence="6">AAA+ ATPase domain-containing protein</fullName>
    </recommendedName>
</protein>
<evidence type="ECO:0000313" key="8">
    <source>
        <dbReference type="Proteomes" id="UP000007819"/>
    </source>
</evidence>
<dbReference type="GO" id="GO:0005524">
    <property type="term" value="F:ATP binding"/>
    <property type="evidence" value="ECO:0007669"/>
    <property type="project" value="UniProtKB-UniRule"/>
</dbReference>
<evidence type="ECO:0000256" key="4">
    <source>
        <dbReference type="ARBA" id="ARBA00022840"/>
    </source>
</evidence>
<dbReference type="InterPro" id="IPR047854">
    <property type="entry name" value="RFC_lid"/>
</dbReference>
<dbReference type="Pfam" id="PF08519">
    <property type="entry name" value="RFC1"/>
    <property type="match status" value="1"/>
</dbReference>
<dbReference type="InterPro" id="IPR008921">
    <property type="entry name" value="DNA_pol3_clamp-load_cplx_C"/>
</dbReference>
<dbReference type="GO" id="GO:0005634">
    <property type="term" value="C:nucleus"/>
    <property type="evidence" value="ECO:0007669"/>
    <property type="project" value="UniProtKB-SubCell"/>
</dbReference>
<dbReference type="InterPro" id="IPR003593">
    <property type="entry name" value="AAA+_ATPase"/>
</dbReference>
<dbReference type="PANTHER" id="PTHR23389">
    <property type="entry name" value="CHROMOSOME TRANSMISSION FIDELITY FACTOR 18"/>
    <property type="match status" value="1"/>
</dbReference>
<feature type="region of interest" description="Disordered" evidence="5">
    <location>
        <begin position="226"/>
        <end position="277"/>
    </location>
</feature>
<dbReference type="GO" id="GO:0006260">
    <property type="term" value="P:DNA replication"/>
    <property type="evidence" value="ECO:0007669"/>
    <property type="project" value="UniProtKB-KW"/>
</dbReference>
<name>A0A8R2JV45_ACYPI</name>
<feature type="compositionally biased region" description="Basic residues" evidence="5">
    <location>
        <begin position="29"/>
        <end position="39"/>
    </location>
</feature>
<dbReference type="GO" id="GO:0006281">
    <property type="term" value="P:DNA repair"/>
    <property type="evidence" value="ECO:0007669"/>
    <property type="project" value="InterPro"/>
</dbReference>
<dbReference type="RefSeq" id="XP_029347309.1">
    <property type="nucleotide sequence ID" value="XM_029491449.1"/>
</dbReference>
<dbReference type="InterPro" id="IPR013725">
    <property type="entry name" value="DNA_replication_fac_RFC1_C"/>
</dbReference>
<dbReference type="KEGG" id="api:100160866"/>
<evidence type="ECO:0000256" key="1">
    <source>
        <dbReference type="ARBA" id="ARBA00006116"/>
    </source>
</evidence>
<dbReference type="CDD" id="cd00009">
    <property type="entry name" value="AAA"/>
    <property type="match status" value="1"/>
</dbReference>
<feature type="region of interest" description="Disordered" evidence="5">
    <location>
        <begin position="1"/>
        <end position="64"/>
    </location>
</feature>
<organism evidence="7 8">
    <name type="scientific">Acyrthosiphon pisum</name>
    <name type="common">Pea aphid</name>
    <dbReference type="NCBI Taxonomy" id="7029"/>
    <lineage>
        <taxon>Eukaryota</taxon>
        <taxon>Metazoa</taxon>
        <taxon>Ecdysozoa</taxon>
        <taxon>Arthropoda</taxon>
        <taxon>Hexapoda</taxon>
        <taxon>Insecta</taxon>
        <taxon>Pterygota</taxon>
        <taxon>Neoptera</taxon>
        <taxon>Paraneoptera</taxon>
        <taxon>Hemiptera</taxon>
        <taxon>Sternorrhyncha</taxon>
        <taxon>Aphidomorpha</taxon>
        <taxon>Aphidoidea</taxon>
        <taxon>Aphididae</taxon>
        <taxon>Macrosiphini</taxon>
        <taxon>Acyrthosiphon</taxon>
    </lineage>
</organism>
<dbReference type="Gene3D" id="1.20.272.10">
    <property type="match status" value="1"/>
</dbReference>
<dbReference type="Proteomes" id="UP000007819">
    <property type="component" value="Chromosome A3"/>
</dbReference>